<dbReference type="AlphaFoldDB" id="A0A501Q121"/>
<evidence type="ECO:0000313" key="4">
    <source>
        <dbReference type="Proteomes" id="UP000319175"/>
    </source>
</evidence>
<dbReference type="OrthoDB" id="9808753at2"/>
<organism evidence="3 4">
    <name type="scientific">Flavobacterium microcysteis</name>
    <dbReference type="NCBI Taxonomy" id="2596891"/>
    <lineage>
        <taxon>Bacteria</taxon>
        <taxon>Pseudomonadati</taxon>
        <taxon>Bacteroidota</taxon>
        <taxon>Flavobacteriia</taxon>
        <taxon>Flavobacteriales</taxon>
        <taxon>Flavobacteriaceae</taxon>
        <taxon>Flavobacterium</taxon>
    </lineage>
</organism>
<evidence type="ECO:0000313" key="3">
    <source>
        <dbReference type="EMBL" id="TPD65706.1"/>
    </source>
</evidence>
<dbReference type="EMBL" id="VFJE01000056">
    <property type="protein sequence ID" value="TPD65706.1"/>
    <property type="molecule type" value="Genomic_DNA"/>
</dbReference>
<gene>
    <name evidence="3" type="ORF">FJA49_16085</name>
</gene>
<comment type="caution">
    <text evidence="3">The sequence shown here is derived from an EMBL/GenBank/DDBJ whole genome shotgun (WGS) entry which is preliminary data.</text>
</comment>
<evidence type="ECO:0000256" key="2">
    <source>
        <dbReference type="SAM" id="SignalP"/>
    </source>
</evidence>
<dbReference type="Proteomes" id="UP000319175">
    <property type="component" value="Unassembled WGS sequence"/>
</dbReference>
<feature type="signal peptide" evidence="2">
    <location>
        <begin position="1"/>
        <end position="20"/>
    </location>
</feature>
<feature type="chain" id="PRO_5021405432" description="TMF family protein" evidence="2">
    <location>
        <begin position="21"/>
        <end position="329"/>
    </location>
</feature>
<keyword evidence="2" id="KW-0732">Signal</keyword>
<keyword evidence="4" id="KW-1185">Reference proteome</keyword>
<feature type="coiled-coil region" evidence="1">
    <location>
        <begin position="301"/>
        <end position="328"/>
    </location>
</feature>
<protein>
    <recommendedName>
        <fullName evidence="5">TMF family protein</fullName>
    </recommendedName>
</protein>
<proteinExistence type="predicted"/>
<evidence type="ECO:0008006" key="5">
    <source>
        <dbReference type="Google" id="ProtNLM"/>
    </source>
</evidence>
<sequence>MKSKSLFIGLFGLSVLCANAQNVQSNNLATSGGSGAGTTLTGGGRNTFYGYEAGKVSTTASSNTFIGWSSGKSTTTNGGNTYVGSQSGLDNINGSANTFIGESSGLGNTTGHQNTYVGINTGLGNNSSHNSFFGTEAGYGSTGESNTYLGEGAGENAIGDRNLFLGYRAGMDVKKSNTFIVQDYLYYTLAPLMMGDFPTGKVGIGVTAFPSTAGSVDVSGYKFFVKGGLLAEEIRVATTWADYVFEKNYQLPTLKEVEQHIAEKGHLINVPSGKQIEQDGISVGEMAKIQQEKIEELTLYIIEQNKINEKQAEELKELKEMVKALASKN</sequence>
<name>A0A501Q121_9FLAO</name>
<keyword evidence="1" id="KW-0175">Coiled coil</keyword>
<evidence type="ECO:0000256" key="1">
    <source>
        <dbReference type="SAM" id="Coils"/>
    </source>
</evidence>
<accession>A0A501Q121</accession>
<dbReference type="RefSeq" id="WP_140002122.1">
    <property type="nucleotide sequence ID" value="NZ_VFJE01000056.1"/>
</dbReference>
<reference evidence="3 4" key="1">
    <citation type="submission" date="2019-06" db="EMBL/GenBank/DDBJ databases">
        <title>Flavobacterium sp. MaA-Y11 from geoumgang.</title>
        <authorList>
            <person name="Jeong S."/>
        </authorList>
    </citation>
    <scope>NUCLEOTIDE SEQUENCE [LARGE SCALE GENOMIC DNA]</scope>
    <source>
        <strain evidence="3 4">MaA-Y11</strain>
    </source>
</reference>